<dbReference type="InterPro" id="IPR050465">
    <property type="entry name" value="UPF0194_transport"/>
</dbReference>
<dbReference type="Gene3D" id="2.40.420.20">
    <property type="match status" value="1"/>
</dbReference>
<evidence type="ECO:0000256" key="3">
    <source>
        <dbReference type="SAM" id="Phobius"/>
    </source>
</evidence>
<dbReference type="RefSeq" id="WP_074603956.1">
    <property type="nucleotide sequence ID" value="NZ_FNGY01000001.1"/>
</dbReference>
<keyword evidence="3" id="KW-1133">Transmembrane helix</keyword>
<evidence type="ECO:0000313" key="6">
    <source>
        <dbReference type="Proteomes" id="UP000183200"/>
    </source>
</evidence>
<feature type="transmembrane region" description="Helical" evidence="3">
    <location>
        <begin position="15"/>
        <end position="35"/>
    </location>
</feature>
<dbReference type="PANTHER" id="PTHR32347">
    <property type="entry name" value="EFFLUX SYSTEM COMPONENT YKNX-RELATED"/>
    <property type="match status" value="1"/>
</dbReference>
<dbReference type="Gene3D" id="1.10.287.470">
    <property type="entry name" value="Helix hairpin bin"/>
    <property type="match status" value="1"/>
</dbReference>
<keyword evidence="3" id="KW-0472">Membrane</keyword>
<evidence type="ECO:0000256" key="2">
    <source>
        <dbReference type="ARBA" id="ARBA00023054"/>
    </source>
</evidence>
<comment type="subcellular location">
    <subcellularLocation>
        <location evidence="1">Cell envelope</location>
    </subcellularLocation>
</comment>
<dbReference type="Pfam" id="PF25967">
    <property type="entry name" value="RND-MFP_C"/>
    <property type="match status" value="1"/>
</dbReference>
<dbReference type="AlphaFoldDB" id="A0A1G9IYW9"/>
<proteinExistence type="predicted"/>
<organism evidence="5 6">
    <name type="scientific">Pedobacter steynii</name>
    <dbReference type="NCBI Taxonomy" id="430522"/>
    <lineage>
        <taxon>Bacteria</taxon>
        <taxon>Pseudomonadati</taxon>
        <taxon>Bacteroidota</taxon>
        <taxon>Sphingobacteriia</taxon>
        <taxon>Sphingobacteriales</taxon>
        <taxon>Sphingobacteriaceae</taxon>
        <taxon>Pedobacter</taxon>
    </lineage>
</organism>
<dbReference type="PANTHER" id="PTHR32347:SF23">
    <property type="entry name" value="BLL5650 PROTEIN"/>
    <property type="match status" value="1"/>
</dbReference>
<dbReference type="GO" id="GO:0030313">
    <property type="term" value="C:cell envelope"/>
    <property type="evidence" value="ECO:0007669"/>
    <property type="project" value="UniProtKB-SubCell"/>
</dbReference>
<evidence type="ECO:0000313" key="5">
    <source>
        <dbReference type="EMBL" id="SDL30457.1"/>
    </source>
</evidence>
<keyword evidence="6" id="KW-1185">Reference proteome</keyword>
<name>A0A1G9IYW9_9SPHI</name>
<feature type="domain" description="Multidrug resistance protein MdtA-like C-terminal permuted SH3" evidence="4">
    <location>
        <begin position="344"/>
        <end position="404"/>
    </location>
</feature>
<evidence type="ECO:0000256" key="1">
    <source>
        <dbReference type="ARBA" id="ARBA00004196"/>
    </source>
</evidence>
<evidence type="ECO:0000259" key="4">
    <source>
        <dbReference type="Pfam" id="PF25967"/>
    </source>
</evidence>
<reference evidence="6" key="1">
    <citation type="submission" date="2016-10" db="EMBL/GenBank/DDBJ databases">
        <authorList>
            <person name="Varghese N."/>
            <person name="Submissions S."/>
        </authorList>
    </citation>
    <scope>NUCLEOTIDE SEQUENCE [LARGE SCALE GENOMIC DNA]</scope>
    <source>
        <strain evidence="6">DSM 19110</strain>
    </source>
</reference>
<keyword evidence="3" id="KW-0812">Transmembrane</keyword>
<dbReference type="OrthoDB" id="1957187at2"/>
<dbReference type="EMBL" id="FNGY01000001">
    <property type="protein sequence ID" value="SDL30457.1"/>
    <property type="molecule type" value="Genomic_DNA"/>
</dbReference>
<dbReference type="Gene3D" id="2.40.30.170">
    <property type="match status" value="1"/>
</dbReference>
<dbReference type="Proteomes" id="UP000183200">
    <property type="component" value="Unassembled WGS sequence"/>
</dbReference>
<dbReference type="InterPro" id="IPR058627">
    <property type="entry name" value="MdtA-like_C"/>
</dbReference>
<keyword evidence="2" id="KW-0175">Coiled coil</keyword>
<gene>
    <name evidence="5" type="ORF">SAMN05421820_101100</name>
</gene>
<protein>
    <submittedName>
        <fullName evidence="5">HlyD family secretion protein</fullName>
    </submittedName>
</protein>
<sequence length="418" mass="46875">MDTVLQKKRWSFKRIALLGGAVLMVGLMASGYLLGSGKSRVKVELSNLVIADIKKGPFQEFIPVNGVVMPITSIYLDAAEGGRLEEKFVEDGAFLKKGDPILKLSNTDLELSLANQETAVFNLLTQMQISRNAAQQNTIGKLNQMADVESSWEEAERTYLMNKKLFDQKMIATQEFKKSQIAYNYQVRKKKLTAQILKQDSTLTKQELYQSAQSFQRTQNALAVMRKKVEDLTVRAPVSGQLTSLDAEIGQNKNKGERLGQIDVISGFKVRAEIDEHYISRIFPGLQAEFNFNNKKTLLRVKKIFTQVLKGKFQVDMEFVGETPEGIRRGQTLQVRLALSDATNALLLPRGGFYQKTGGNWIFKLSKDGKTAHRADLSIGRQNPDFYELKQGLVAGDRVIISGYEAYGEMQELVLKGD</sequence>
<dbReference type="Gene3D" id="2.40.50.100">
    <property type="match status" value="1"/>
</dbReference>
<accession>A0A1G9IYW9</accession>